<gene>
    <name evidence="1" type="ORF">BCIN_08g00470</name>
</gene>
<dbReference type="GeneID" id="5433081"/>
<dbReference type="KEGG" id="bfu:BCIN_08g00470"/>
<keyword evidence="2" id="KW-1185">Reference proteome</keyword>
<dbReference type="AlphaFoldDB" id="A0A384JPG8"/>
<dbReference type="OrthoDB" id="10254945at2759"/>
<evidence type="ECO:0000313" key="2">
    <source>
        <dbReference type="Proteomes" id="UP000001798"/>
    </source>
</evidence>
<protein>
    <submittedName>
        <fullName evidence="1">Uncharacterized protein</fullName>
    </submittedName>
</protein>
<organism evidence="1 2">
    <name type="scientific">Botryotinia fuckeliana (strain B05.10)</name>
    <name type="common">Noble rot fungus</name>
    <name type="synonym">Botrytis cinerea</name>
    <dbReference type="NCBI Taxonomy" id="332648"/>
    <lineage>
        <taxon>Eukaryota</taxon>
        <taxon>Fungi</taxon>
        <taxon>Dikarya</taxon>
        <taxon>Ascomycota</taxon>
        <taxon>Pezizomycotina</taxon>
        <taxon>Leotiomycetes</taxon>
        <taxon>Helotiales</taxon>
        <taxon>Sclerotiniaceae</taxon>
        <taxon>Botrytis</taxon>
    </lineage>
</organism>
<dbReference type="Proteomes" id="UP000001798">
    <property type="component" value="Chromosome 8"/>
</dbReference>
<sequence length="751" mass="85367">MAARETPFAEKYGHPQGPGHDLLKEWLPLKKSGLTPASPSVVDWKKLISVNSHKALEDYQRTRFFGFTARELEQIGALADARPGKWDSNSTTEQADLDTVPLHPIFERRHWEREGVVPLHFPKHPYGDGNKFWEIKGNDDIWEALQPALKIATLVLSNIATWQWFDALLNGIYEKIPEDELPAEIKKLDRWRFYPSKSFNHQERTTAFNEVLDQIVGSISWGFGVGQVSLECFPNNGRYTNGITIGPRNSLLNTEGTSFILIAHDFVEPLFNPNLLPEDRALNNFQIVSVVLHELTHSMVTYLSGKLRDTTDTRFDDEPYFMDEAIAETGFSMQASVFGGIDIPLVSGLDLPGKSCGGMFQFNFPSVWFGGVSGGAVLSPSKNQTLWDIRAAYPVPVEWFMGLHDQNFWNFYLRAFGPKATHMGPKIVGQWNRRSDQIYVTAPKGIENTTPIDVSSPAPESEMISVHIENKRRRIVKRIMERAQNINPKQPGHYFYSPRVAMEDKARYSGQVCPRYDEIKQYFEDNKTALGLGAMKFTIPSPLLRSYVVRNGGIDLTNPEWTNFFVVANGHKEMFTYSHAGHGMIGLLKDGWKRPEIPIGPTRQPSLVRRVSNKFQPSASTSKRRQPKQPGEILAKVFATLCSATLKNIDPLESTLDYCKISFWKGCNVAWELNRDYLERQGYGVPDMPNGFPEDLKDLDRCIYWSELFDNEAPKGMIRRMRFEAPPVLNPEVRGRKNILKKCVFQSQVAR</sequence>
<evidence type="ECO:0000313" key="1">
    <source>
        <dbReference type="EMBL" id="ATZ52287.1"/>
    </source>
</evidence>
<dbReference type="VEuPathDB" id="FungiDB:Bcin08g00470"/>
<proteinExistence type="predicted"/>
<dbReference type="RefSeq" id="XP_024550114.1">
    <property type="nucleotide sequence ID" value="XM_024694325.1"/>
</dbReference>
<reference evidence="1 2" key="2">
    <citation type="journal article" date="2012" name="Eukaryot. Cell">
        <title>Genome update of Botrytis cinerea strains B05.10 and T4.</title>
        <authorList>
            <person name="Staats M."/>
            <person name="van Kan J.A."/>
        </authorList>
    </citation>
    <scope>NUCLEOTIDE SEQUENCE [LARGE SCALE GENOMIC DNA]</scope>
    <source>
        <strain evidence="1 2">B05.10</strain>
    </source>
</reference>
<accession>A0A384JPG8</accession>
<name>A0A384JPG8_BOTFB</name>
<dbReference type="EMBL" id="CP009812">
    <property type="protein sequence ID" value="ATZ52287.1"/>
    <property type="molecule type" value="Genomic_DNA"/>
</dbReference>
<reference evidence="1 2" key="3">
    <citation type="journal article" date="2017" name="Mol. Plant Pathol.">
        <title>A gapless genome sequence of the fungus Botrytis cinerea.</title>
        <authorList>
            <person name="Van Kan J.A."/>
            <person name="Stassen J.H."/>
            <person name="Mosbach A."/>
            <person name="Van Der Lee T.A."/>
            <person name="Faino L."/>
            <person name="Farmer A.D."/>
            <person name="Papasotiriou D.G."/>
            <person name="Zhou S."/>
            <person name="Seidl M.F."/>
            <person name="Cottam E."/>
            <person name="Edel D."/>
            <person name="Hahn M."/>
            <person name="Schwartz D.C."/>
            <person name="Dietrich R.A."/>
            <person name="Widdison S."/>
            <person name="Scalliet G."/>
        </authorList>
    </citation>
    <scope>NUCLEOTIDE SEQUENCE [LARGE SCALE GENOMIC DNA]</scope>
    <source>
        <strain evidence="1 2">B05.10</strain>
    </source>
</reference>
<reference evidence="1 2" key="1">
    <citation type="journal article" date="2011" name="PLoS Genet.">
        <title>Genomic analysis of the necrotrophic fungal pathogens Sclerotinia sclerotiorum and Botrytis cinerea.</title>
        <authorList>
            <person name="Amselem J."/>
            <person name="Cuomo C.A."/>
            <person name="van Kan J.A."/>
            <person name="Viaud M."/>
            <person name="Benito E.P."/>
            <person name="Couloux A."/>
            <person name="Coutinho P.M."/>
            <person name="de Vries R.P."/>
            <person name="Dyer P.S."/>
            <person name="Fillinger S."/>
            <person name="Fournier E."/>
            <person name="Gout L."/>
            <person name="Hahn M."/>
            <person name="Kohn L."/>
            <person name="Lapalu N."/>
            <person name="Plummer K.M."/>
            <person name="Pradier J.M."/>
            <person name="Quevillon E."/>
            <person name="Sharon A."/>
            <person name="Simon A."/>
            <person name="ten Have A."/>
            <person name="Tudzynski B."/>
            <person name="Tudzynski P."/>
            <person name="Wincker P."/>
            <person name="Andrew M."/>
            <person name="Anthouard V."/>
            <person name="Beever R.E."/>
            <person name="Beffa R."/>
            <person name="Benoit I."/>
            <person name="Bouzid O."/>
            <person name="Brault B."/>
            <person name="Chen Z."/>
            <person name="Choquer M."/>
            <person name="Collemare J."/>
            <person name="Cotton P."/>
            <person name="Danchin E.G."/>
            <person name="Da Silva C."/>
            <person name="Gautier A."/>
            <person name="Giraud C."/>
            <person name="Giraud T."/>
            <person name="Gonzalez C."/>
            <person name="Grossetete S."/>
            <person name="Guldener U."/>
            <person name="Henrissat B."/>
            <person name="Howlett B.J."/>
            <person name="Kodira C."/>
            <person name="Kretschmer M."/>
            <person name="Lappartient A."/>
            <person name="Leroch M."/>
            <person name="Levis C."/>
            <person name="Mauceli E."/>
            <person name="Neuveglise C."/>
            <person name="Oeser B."/>
            <person name="Pearson M."/>
            <person name="Poulain J."/>
            <person name="Poussereau N."/>
            <person name="Quesneville H."/>
            <person name="Rascle C."/>
            <person name="Schumacher J."/>
            <person name="Segurens B."/>
            <person name="Sexton A."/>
            <person name="Silva E."/>
            <person name="Sirven C."/>
            <person name="Soanes D.M."/>
            <person name="Talbot N.J."/>
            <person name="Templeton M."/>
            <person name="Yandava C."/>
            <person name="Yarden O."/>
            <person name="Zeng Q."/>
            <person name="Rollins J.A."/>
            <person name="Lebrun M.H."/>
            <person name="Dickman M."/>
        </authorList>
    </citation>
    <scope>NUCLEOTIDE SEQUENCE [LARGE SCALE GENOMIC DNA]</scope>
    <source>
        <strain evidence="1 2">B05.10</strain>
    </source>
</reference>